<dbReference type="GO" id="GO:0032259">
    <property type="term" value="P:methylation"/>
    <property type="evidence" value="ECO:0007669"/>
    <property type="project" value="UniProtKB-KW"/>
</dbReference>
<dbReference type="GO" id="GO:0008168">
    <property type="term" value="F:methyltransferase activity"/>
    <property type="evidence" value="ECO:0007669"/>
    <property type="project" value="UniProtKB-KW"/>
</dbReference>
<organism evidence="1 2">
    <name type="scientific">Paenibacillus aurantiacus</name>
    <dbReference type="NCBI Taxonomy" id="1936118"/>
    <lineage>
        <taxon>Bacteria</taxon>
        <taxon>Bacillati</taxon>
        <taxon>Bacillota</taxon>
        <taxon>Bacilli</taxon>
        <taxon>Bacillales</taxon>
        <taxon>Paenibacillaceae</taxon>
        <taxon>Paenibacillus</taxon>
    </lineage>
</organism>
<accession>A0ABV5KR79</accession>
<keyword evidence="1" id="KW-0489">Methyltransferase</keyword>
<protein>
    <submittedName>
        <fullName evidence="1">HIT family protein</fullName>
        <ecNumber evidence="1">2.1.1.-</ecNumber>
    </submittedName>
</protein>
<dbReference type="Gene3D" id="3.30.428.10">
    <property type="entry name" value="HIT-like"/>
    <property type="match status" value="1"/>
</dbReference>
<reference evidence="1 2" key="1">
    <citation type="submission" date="2024-09" db="EMBL/GenBank/DDBJ databases">
        <authorList>
            <person name="Sun Q."/>
            <person name="Mori K."/>
        </authorList>
    </citation>
    <scope>NUCLEOTIDE SEQUENCE [LARGE SCALE GENOMIC DNA]</scope>
    <source>
        <strain evidence="1 2">TISTR 2452</strain>
    </source>
</reference>
<dbReference type="Proteomes" id="UP001589747">
    <property type="component" value="Unassembled WGS sequence"/>
</dbReference>
<dbReference type="RefSeq" id="WP_377496359.1">
    <property type="nucleotide sequence ID" value="NZ_JBHMDO010000029.1"/>
</dbReference>
<name>A0ABV5KR79_9BACL</name>
<dbReference type="SUPFAM" id="SSF54197">
    <property type="entry name" value="HIT-like"/>
    <property type="match status" value="1"/>
</dbReference>
<gene>
    <name evidence="1" type="ORF">ACFFSY_17585</name>
</gene>
<keyword evidence="1" id="KW-0808">Transferase</keyword>
<sequence>MSCFICDKQLGVSNQPPGGYFYEDEHWKVCHFPVDQSCAGRIVMESKRHFLDFSEMTEEETISYGVVLKQLYFALKQVTGAERVYSLLIIDGVPYFHSHLVPRGYDSISRGIEYLRQESSCTEIEALQVVHELKAILNSKEPPHYDDWSTA</sequence>
<dbReference type="EMBL" id="JBHMDO010000029">
    <property type="protein sequence ID" value="MFB9327743.1"/>
    <property type="molecule type" value="Genomic_DNA"/>
</dbReference>
<dbReference type="InterPro" id="IPR036265">
    <property type="entry name" value="HIT-like_sf"/>
</dbReference>
<proteinExistence type="predicted"/>
<evidence type="ECO:0000313" key="1">
    <source>
        <dbReference type="EMBL" id="MFB9327743.1"/>
    </source>
</evidence>
<dbReference type="EC" id="2.1.1.-" evidence="1"/>
<keyword evidence="2" id="KW-1185">Reference proteome</keyword>
<comment type="caution">
    <text evidence="1">The sequence shown here is derived from an EMBL/GenBank/DDBJ whole genome shotgun (WGS) entry which is preliminary data.</text>
</comment>
<evidence type="ECO:0000313" key="2">
    <source>
        <dbReference type="Proteomes" id="UP001589747"/>
    </source>
</evidence>